<dbReference type="EMBL" id="FNGV01000007">
    <property type="protein sequence ID" value="SDM31943.1"/>
    <property type="molecule type" value="Genomic_DNA"/>
</dbReference>
<evidence type="ECO:0000313" key="2">
    <source>
        <dbReference type="EMBL" id="SDM31943.1"/>
    </source>
</evidence>
<dbReference type="InterPro" id="IPR012338">
    <property type="entry name" value="Beta-lactam/transpept-like"/>
</dbReference>
<keyword evidence="2" id="KW-0378">Hydrolase</keyword>
<protein>
    <submittedName>
        <fullName evidence="2">D-alanyl-D-alanine carboxypeptidase</fullName>
    </submittedName>
</protein>
<dbReference type="SUPFAM" id="SSF56601">
    <property type="entry name" value="beta-lactamase/transpeptidase-like"/>
    <property type="match status" value="1"/>
</dbReference>
<dbReference type="STRING" id="192904.SAMN04488514_107168"/>
<dbReference type="OrthoDB" id="9797709at2"/>
<gene>
    <name evidence="2" type="ORF">SAMN04488514_107168</name>
</gene>
<dbReference type="GO" id="GO:0004180">
    <property type="term" value="F:carboxypeptidase activity"/>
    <property type="evidence" value="ECO:0007669"/>
    <property type="project" value="UniProtKB-KW"/>
</dbReference>
<keyword evidence="2" id="KW-0121">Carboxypeptidase</keyword>
<sequence>MKKVLIILAVFHFACTEQDEVFQEDFFQCENTLSPNNIEHEKVEPVSEIMKDMVSKGVPGIMMSVHTEGDGYYSTSYGKSDLANQIDMQACNLTRVGSTVKTFTAVTILKLQEEGKLRLDDLLTQYLPDYLLDNIENAEETSLRQLLNHSSGIYNYIQDLKFQTASLNDLIKVWRPEELLDYARNRGAYFKPGTDSRYSNTNYILLGMVIESLEGKPFYEVFKDKIFIPLQLEMTQFAASDPVPDDIIRGYIDLYSKLELTNATYYSGWDYFSADGGLISNAHDLNIFLTNLFQGNLLSDASLKEMMDWQSPNEQDSEEFVTHYGLGIFLIETDSGPAYLHSGDAIGYFASMVYFPNQKTTITWAVNANYGKIDDITQKKGAMEKIFKSVLGN</sequence>
<organism evidence="2 3">
    <name type="scientific">Kriegella aquimaris</name>
    <dbReference type="NCBI Taxonomy" id="192904"/>
    <lineage>
        <taxon>Bacteria</taxon>
        <taxon>Pseudomonadati</taxon>
        <taxon>Bacteroidota</taxon>
        <taxon>Flavobacteriia</taxon>
        <taxon>Flavobacteriales</taxon>
        <taxon>Flavobacteriaceae</taxon>
        <taxon>Kriegella</taxon>
    </lineage>
</organism>
<dbReference type="InterPro" id="IPR050491">
    <property type="entry name" value="AmpC-like"/>
</dbReference>
<reference evidence="3" key="1">
    <citation type="submission" date="2016-10" db="EMBL/GenBank/DDBJ databases">
        <authorList>
            <person name="Varghese N."/>
            <person name="Submissions S."/>
        </authorList>
    </citation>
    <scope>NUCLEOTIDE SEQUENCE [LARGE SCALE GENOMIC DNA]</scope>
    <source>
        <strain evidence="3">DSM 19886</strain>
    </source>
</reference>
<evidence type="ECO:0000313" key="3">
    <source>
        <dbReference type="Proteomes" id="UP000199440"/>
    </source>
</evidence>
<dbReference type="Pfam" id="PF00144">
    <property type="entry name" value="Beta-lactamase"/>
    <property type="match status" value="1"/>
</dbReference>
<dbReference type="PANTHER" id="PTHR46825">
    <property type="entry name" value="D-ALANYL-D-ALANINE-CARBOXYPEPTIDASE/ENDOPEPTIDASE AMPH"/>
    <property type="match status" value="1"/>
</dbReference>
<proteinExistence type="predicted"/>
<dbReference type="Gene3D" id="3.40.710.10">
    <property type="entry name" value="DD-peptidase/beta-lactamase superfamily"/>
    <property type="match status" value="1"/>
</dbReference>
<keyword evidence="3" id="KW-1185">Reference proteome</keyword>
<evidence type="ECO:0000259" key="1">
    <source>
        <dbReference type="Pfam" id="PF00144"/>
    </source>
</evidence>
<dbReference type="Proteomes" id="UP000199440">
    <property type="component" value="Unassembled WGS sequence"/>
</dbReference>
<dbReference type="InterPro" id="IPR001466">
    <property type="entry name" value="Beta-lactam-related"/>
</dbReference>
<feature type="domain" description="Beta-lactamase-related" evidence="1">
    <location>
        <begin position="53"/>
        <end position="371"/>
    </location>
</feature>
<dbReference type="RefSeq" id="WP_089890982.1">
    <property type="nucleotide sequence ID" value="NZ_FNGV01000007.1"/>
</dbReference>
<name>A0A1G9S8U6_9FLAO</name>
<dbReference type="PANTHER" id="PTHR46825:SF7">
    <property type="entry name" value="D-ALANYL-D-ALANINE CARBOXYPEPTIDASE"/>
    <property type="match status" value="1"/>
</dbReference>
<dbReference type="AlphaFoldDB" id="A0A1G9S8U6"/>
<keyword evidence="2" id="KW-0645">Protease</keyword>
<accession>A0A1G9S8U6</accession>